<feature type="compositionally biased region" description="Basic and acidic residues" evidence="1">
    <location>
        <begin position="175"/>
        <end position="187"/>
    </location>
</feature>
<feature type="compositionally biased region" description="Basic and acidic residues" evidence="1">
    <location>
        <begin position="21"/>
        <end position="38"/>
    </location>
</feature>
<sequence>MPKEPKKFINPLLRPSPAAEQKPEPEQVVEKPSRRSSAEKSASPPSQSGSQAENVVPAPVQTTKIREEQPQEQQLPSPEVSRSTIPSHVEEDEVEAEVEVPTKEPAFSAMSAQSQASTKTQTYAAPYTYTSQPEQQAPAQKRQTRPKEARLEQAQVPQFPAPPPPTQLPASAYATEERRPMYERQQRPFEPTAYSEQVPERQTVPYNRNISTAPGYTQDARSVSGPLGYTQAEIGDYPSSSSQFLPSQSTAPLPALSESFEHRTGELLETTEFSARGSLRRRRGAQTFERTHERITLWIDKRLKQAFDELAYESELPKTALLNEAIADLLRKYRG</sequence>
<name>A0ABQ3V2S9_9CHLR</name>
<evidence type="ECO:0000313" key="3">
    <source>
        <dbReference type="Proteomes" id="UP000654345"/>
    </source>
</evidence>
<evidence type="ECO:0000313" key="2">
    <source>
        <dbReference type="EMBL" id="GHO59474.1"/>
    </source>
</evidence>
<proteinExistence type="predicted"/>
<feature type="compositionally biased region" description="Low complexity" evidence="1">
    <location>
        <begin position="41"/>
        <end position="52"/>
    </location>
</feature>
<accession>A0ABQ3V2S9</accession>
<comment type="caution">
    <text evidence="2">The sequence shown here is derived from an EMBL/GenBank/DDBJ whole genome shotgun (WGS) entry which is preliminary data.</text>
</comment>
<evidence type="ECO:0000256" key="1">
    <source>
        <dbReference type="SAM" id="MobiDB-lite"/>
    </source>
</evidence>
<dbReference type="EMBL" id="BNJG01000003">
    <property type="protein sequence ID" value="GHO59474.1"/>
    <property type="molecule type" value="Genomic_DNA"/>
</dbReference>
<feature type="region of interest" description="Disordered" evidence="1">
    <location>
        <begin position="1"/>
        <end position="251"/>
    </location>
</feature>
<evidence type="ECO:0008006" key="4">
    <source>
        <dbReference type="Google" id="ProtNLM"/>
    </source>
</evidence>
<gene>
    <name evidence="2" type="ORF">KSB_79490</name>
</gene>
<dbReference type="RefSeq" id="WP_201375658.1">
    <property type="nucleotide sequence ID" value="NZ_BNJG01000003.1"/>
</dbReference>
<feature type="compositionally biased region" description="Polar residues" evidence="1">
    <location>
        <begin position="204"/>
        <end position="221"/>
    </location>
</feature>
<feature type="compositionally biased region" description="Low complexity" evidence="1">
    <location>
        <begin position="238"/>
        <end position="249"/>
    </location>
</feature>
<organism evidence="2 3">
    <name type="scientific">Ktedonobacter robiniae</name>
    <dbReference type="NCBI Taxonomy" id="2778365"/>
    <lineage>
        <taxon>Bacteria</taxon>
        <taxon>Bacillati</taxon>
        <taxon>Chloroflexota</taxon>
        <taxon>Ktedonobacteria</taxon>
        <taxon>Ktedonobacterales</taxon>
        <taxon>Ktedonobacteraceae</taxon>
        <taxon>Ktedonobacter</taxon>
    </lineage>
</organism>
<feature type="compositionally biased region" description="Low complexity" evidence="1">
    <location>
        <begin position="106"/>
        <end position="125"/>
    </location>
</feature>
<keyword evidence="3" id="KW-1185">Reference proteome</keyword>
<feature type="compositionally biased region" description="Polar residues" evidence="1">
    <location>
        <begin position="128"/>
        <end position="138"/>
    </location>
</feature>
<dbReference type="Proteomes" id="UP000654345">
    <property type="component" value="Unassembled WGS sequence"/>
</dbReference>
<reference evidence="2 3" key="1">
    <citation type="journal article" date="2021" name="Int. J. Syst. Evol. Microbiol.">
        <title>Reticulibacter mediterranei gen. nov., sp. nov., within the new family Reticulibacteraceae fam. nov., and Ktedonospora formicarum gen. nov., sp. nov., Ktedonobacter robiniae sp. nov., Dictyobacter formicarum sp. nov. and Dictyobacter arantiisoli sp. nov., belonging to the class Ktedonobacteria.</title>
        <authorList>
            <person name="Yabe S."/>
            <person name="Zheng Y."/>
            <person name="Wang C.M."/>
            <person name="Sakai Y."/>
            <person name="Abe K."/>
            <person name="Yokota A."/>
            <person name="Donadio S."/>
            <person name="Cavaletti L."/>
            <person name="Monciardini P."/>
        </authorList>
    </citation>
    <scope>NUCLEOTIDE SEQUENCE [LARGE SCALE GENOMIC DNA]</scope>
    <source>
        <strain evidence="2 3">SOSP1-30</strain>
    </source>
</reference>
<protein>
    <recommendedName>
        <fullName evidence="4">Ribbon-helix-helix protein CopG domain-containing protein</fullName>
    </recommendedName>
</protein>